<feature type="domain" description="ABC transporter" evidence="4">
    <location>
        <begin position="7"/>
        <end position="242"/>
    </location>
</feature>
<dbReference type="PROSITE" id="PS00211">
    <property type="entry name" value="ABC_TRANSPORTER_1"/>
    <property type="match status" value="1"/>
</dbReference>
<dbReference type="RefSeq" id="WP_204606602.1">
    <property type="nucleotide sequence ID" value="NZ_BAAAJX010000005.1"/>
</dbReference>
<sequence>MTTTALLELDAVAVQYGSGAQAVTALAGVDLTIRPGEMVAVMGTSGSGKSTLLSVAGTLMPPTSGEVRIDGEWVSDRPARELAALRRRVLGFVFQDFNLIPSLTAVENVALPLELDGWRTGRARKAAELALESVELGHRLDAWPDDLSGGQRQRVAIARGVVGDRKLVLADEPTGALDSQTGEVVLRMLRRHVDSGAGALLVTHDARHAAWADRIVFLRDGRIVDESSYAGVELALTDAQERP</sequence>
<dbReference type="PANTHER" id="PTHR24220">
    <property type="entry name" value="IMPORT ATP-BINDING PROTEIN"/>
    <property type="match status" value="1"/>
</dbReference>
<dbReference type="InterPro" id="IPR003439">
    <property type="entry name" value="ABC_transporter-like_ATP-bd"/>
</dbReference>
<reference evidence="5 6" key="1">
    <citation type="journal article" date="2019" name="Int. J. Syst. Evol. Microbiol.">
        <title>The Global Catalogue of Microorganisms (GCM) 10K type strain sequencing project: providing services to taxonomists for standard genome sequencing and annotation.</title>
        <authorList>
            <consortium name="The Broad Institute Genomics Platform"/>
            <consortium name="The Broad Institute Genome Sequencing Center for Infectious Disease"/>
            <person name="Wu L."/>
            <person name="Ma J."/>
        </authorList>
    </citation>
    <scope>NUCLEOTIDE SEQUENCE [LARGE SCALE GENOMIC DNA]</scope>
    <source>
        <strain evidence="5 6">JCM 12140</strain>
    </source>
</reference>
<dbReference type="Pfam" id="PF00005">
    <property type="entry name" value="ABC_tran"/>
    <property type="match status" value="1"/>
</dbReference>
<dbReference type="InterPro" id="IPR003593">
    <property type="entry name" value="AAA+_ATPase"/>
</dbReference>
<dbReference type="Proteomes" id="UP001501742">
    <property type="component" value="Unassembled WGS sequence"/>
</dbReference>
<keyword evidence="3 5" id="KW-0067">ATP-binding</keyword>
<dbReference type="SUPFAM" id="SSF52540">
    <property type="entry name" value="P-loop containing nucleoside triphosphate hydrolases"/>
    <property type="match status" value="1"/>
</dbReference>
<dbReference type="InterPro" id="IPR015854">
    <property type="entry name" value="ABC_transpr_LolD-like"/>
</dbReference>
<dbReference type="InterPro" id="IPR017871">
    <property type="entry name" value="ABC_transporter-like_CS"/>
</dbReference>
<gene>
    <name evidence="5" type="ORF">GCM10009627_13720</name>
</gene>
<dbReference type="GO" id="GO:0005524">
    <property type="term" value="F:ATP binding"/>
    <property type="evidence" value="ECO:0007669"/>
    <property type="project" value="UniProtKB-KW"/>
</dbReference>
<dbReference type="InterPro" id="IPR027417">
    <property type="entry name" value="P-loop_NTPase"/>
</dbReference>
<proteinExistence type="predicted"/>
<dbReference type="PROSITE" id="PS50893">
    <property type="entry name" value="ABC_TRANSPORTER_2"/>
    <property type="match status" value="1"/>
</dbReference>
<protein>
    <submittedName>
        <fullName evidence="5">ABC transporter ATP-binding protein</fullName>
    </submittedName>
</protein>
<name>A0ABN1ZCN9_9MICO</name>
<evidence type="ECO:0000313" key="6">
    <source>
        <dbReference type="Proteomes" id="UP001501742"/>
    </source>
</evidence>
<accession>A0ABN1ZCN9</accession>
<dbReference type="InterPro" id="IPR017911">
    <property type="entry name" value="MacB-like_ATP-bd"/>
</dbReference>
<keyword evidence="6" id="KW-1185">Reference proteome</keyword>
<evidence type="ECO:0000256" key="1">
    <source>
        <dbReference type="ARBA" id="ARBA00022448"/>
    </source>
</evidence>
<keyword evidence="2" id="KW-0547">Nucleotide-binding</keyword>
<evidence type="ECO:0000259" key="4">
    <source>
        <dbReference type="PROSITE" id="PS50893"/>
    </source>
</evidence>
<dbReference type="Gene3D" id="3.40.50.300">
    <property type="entry name" value="P-loop containing nucleotide triphosphate hydrolases"/>
    <property type="match status" value="1"/>
</dbReference>
<evidence type="ECO:0000313" key="5">
    <source>
        <dbReference type="EMBL" id="GAA1493026.1"/>
    </source>
</evidence>
<comment type="caution">
    <text evidence="5">The sequence shown here is derived from an EMBL/GenBank/DDBJ whole genome shotgun (WGS) entry which is preliminary data.</text>
</comment>
<keyword evidence="1" id="KW-0813">Transport</keyword>
<evidence type="ECO:0000256" key="2">
    <source>
        <dbReference type="ARBA" id="ARBA00022741"/>
    </source>
</evidence>
<evidence type="ECO:0000256" key="3">
    <source>
        <dbReference type="ARBA" id="ARBA00022840"/>
    </source>
</evidence>
<organism evidence="5 6">
    <name type="scientific">Curtobacterium herbarum</name>
    <dbReference type="NCBI Taxonomy" id="150122"/>
    <lineage>
        <taxon>Bacteria</taxon>
        <taxon>Bacillati</taxon>
        <taxon>Actinomycetota</taxon>
        <taxon>Actinomycetes</taxon>
        <taxon>Micrococcales</taxon>
        <taxon>Microbacteriaceae</taxon>
        <taxon>Curtobacterium</taxon>
    </lineage>
</organism>
<dbReference type="EMBL" id="BAAAJX010000005">
    <property type="protein sequence ID" value="GAA1493026.1"/>
    <property type="molecule type" value="Genomic_DNA"/>
</dbReference>
<dbReference type="PANTHER" id="PTHR24220:SF685">
    <property type="entry name" value="ABC TRANSPORTER RELATED"/>
    <property type="match status" value="1"/>
</dbReference>
<dbReference type="SMART" id="SM00382">
    <property type="entry name" value="AAA"/>
    <property type="match status" value="1"/>
</dbReference>
<dbReference type="CDD" id="cd03255">
    <property type="entry name" value="ABC_MJ0796_LolCDE_FtsE"/>
    <property type="match status" value="1"/>
</dbReference>